<comment type="caution">
    <text evidence="3">The sequence shown here is derived from an EMBL/GenBank/DDBJ whole genome shotgun (WGS) entry which is preliminary data.</text>
</comment>
<reference evidence="3 4" key="1">
    <citation type="journal article" date="2019" name="Int. J. Syst. Evol. Microbiol.">
        <title>The Global Catalogue of Microorganisms (GCM) 10K type strain sequencing project: providing services to taxonomists for standard genome sequencing and annotation.</title>
        <authorList>
            <consortium name="The Broad Institute Genomics Platform"/>
            <consortium name="The Broad Institute Genome Sequencing Center for Infectious Disease"/>
            <person name="Wu L."/>
            <person name="Ma J."/>
        </authorList>
    </citation>
    <scope>NUCLEOTIDE SEQUENCE [LARGE SCALE GENOMIC DNA]</scope>
    <source>
        <strain evidence="3 4">JCM 13850</strain>
    </source>
</reference>
<proteinExistence type="inferred from homology"/>
<evidence type="ECO:0000313" key="3">
    <source>
        <dbReference type="EMBL" id="GAA2170234.1"/>
    </source>
</evidence>
<dbReference type="SUPFAM" id="SSF48264">
    <property type="entry name" value="Cytochrome P450"/>
    <property type="match status" value="1"/>
</dbReference>
<keyword evidence="2" id="KW-0349">Heme</keyword>
<protein>
    <submittedName>
        <fullName evidence="3">Cytochrome P450</fullName>
    </submittedName>
</protein>
<dbReference type="Gene3D" id="1.10.630.10">
    <property type="entry name" value="Cytochrome P450"/>
    <property type="match status" value="1"/>
</dbReference>
<keyword evidence="2" id="KW-0479">Metal-binding</keyword>
<dbReference type="InterPro" id="IPR017972">
    <property type="entry name" value="Cyt_P450_CS"/>
</dbReference>
<dbReference type="PANTHER" id="PTHR46696:SF1">
    <property type="entry name" value="CYTOCHROME P450 YJIB-RELATED"/>
    <property type="match status" value="1"/>
</dbReference>
<dbReference type="Pfam" id="PF00067">
    <property type="entry name" value="p450"/>
    <property type="match status" value="1"/>
</dbReference>
<dbReference type="PRINTS" id="PR00359">
    <property type="entry name" value="BP450"/>
</dbReference>
<dbReference type="EMBL" id="BAAAMR010000191">
    <property type="protein sequence ID" value="GAA2170234.1"/>
    <property type="molecule type" value="Genomic_DNA"/>
</dbReference>
<evidence type="ECO:0000256" key="2">
    <source>
        <dbReference type="RuleBase" id="RU000461"/>
    </source>
</evidence>
<dbReference type="PROSITE" id="PS00086">
    <property type="entry name" value="CYTOCHROME_P450"/>
    <property type="match status" value="1"/>
</dbReference>
<name>A0ABN3AI80_9ACTN</name>
<comment type="similarity">
    <text evidence="1 2">Belongs to the cytochrome P450 family.</text>
</comment>
<gene>
    <name evidence="3" type="ORF">GCM10009727_94260</name>
</gene>
<dbReference type="InterPro" id="IPR002397">
    <property type="entry name" value="Cyt_P450_B"/>
</dbReference>
<evidence type="ECO:0000256" key="1">
    <source>
        <dbReference type="ARBA" id="ARBA00010617"/>
    </source>
</evidence>
<accession>A0ABN3AI80</accession>
<dbReference type="InterPro" id="IPR036396">
    <property type="entry name" value="Cyt_P450_sf"/>
</dbReference>
<keyword evidence="2" id="KW-0503">Monooxygenase</keyword>
<keyword evidence="4" id="KW-1185">Reference proteome</keyword>
<organism evidence="3 4">
    <name type="scientific">Actinomadura napierensis</name>
    <dbReference type="NCBI Taxonomy" id="267854"/>
    <lineage>
        <taxon>Bacteria</taxon>
        <taxon>Bacillati</taxon>
        <taxon>Actinomycetota</taxon>
        <taxon>Actinomycetes</taxon>
        <taxon>Streptosporangiales</taxon>
        <taxon>Thermomonosporaceae</taxon>
        <taxon>Actinomadura</taxon>
    </lineage>
</organism>
<dbReference type="InterPro" id="IPR001128">
    <property type="entry name" value="Cyt_P450"/>
</dbReference>
<dbReference type="PANTHER" id="PTHR46696">
    <property type="entry name" value="P450, PUTATIVE (EUROFUNG)-RELATED"/>
    <property type="match status" value="1"/>
</dbReference>
<dbReference type="RefSeq" id="WP_344284482.1">
    <property type="nucleotide sequence ID" value="NZ_BAAAMR010000191.1"/>
</dbReference>
<keyword evidence="2" id="KW-0408">Iron</keyword>
<dbReference type="Proteomes" id="UP001501020">
    <property type="component" value="Unassembled WGS sequence"/>
</dbReference>
<sequence length="404" mass="43449">MDFPLPHRPGVPLDGGHLRRLRERPLTPVELPGGHRALLVTRHADVRAVLAGDRFGREAWAGGTLFARDTASLALAASDAPVHTRRRRAVQGRFTARRAETDRPRAEALAERLLDDLEAAGPPADLVARFAAPLPYALVCDMLGVPAGDLGTLLPWVSALMSAGHVPETEVKAARAGMYGYFSAQIAARRAAIAAGDPGDDLLTALLTAPGPGRLGDDEITVFGLGLFMAGGETTSNFLAACVLELIARPELAASLRADPSRIPAAVEEFLRWVWFGGTGGRPHVVLAGTVLAGTVLAGTELRRGDVVVPLTDAANRDPDAFADADAFRPERSPNPHLGFGHGRHMCLGAPHARMELRVAIATLLRRLDGLALAIDPARLRWRDRMFVRGVWELPVTWRPRPRR</sequence>
<keyword evidence="2" id="KW-0560">Oxidoreductase</keyword>
<evidence type="ECO:0000313" key="4">
    <source>
        <dbReference type="Proteomes" id="UP001501020"/>
    </source>
</evidence>